<proteinExistence type="predicted"/>
<dbReference type="PANTHER" id="PTHR43591">
    <property type="entry name" value="METHYLTRANSFERASE"/>
    <property type="match status" value="1"/>
</dbReference>
<dbReference type="AlphaFoldDB" id="A0A7J7JLQ9"/>
<keyword evidence="2" id="KW-1185">Reference proteome</keyword>
<dbReference type="SUPFAM" id="SSF53335">
    <property type="entry name" value="S-adenosyl-L-methionine-dependent methyltransferases"/>
    <property type="match status" value="1"/>
</dbReference>
<dbReference type="Pfam" id="PF13489">
    <property type="entry name" value="Methyltransf_23"/>
    <property type="match status" value="1"/>
</dbReference>
<reference evidence="1" key="1">
    <citation type="submission" date="2020-06" db="EMBL/GenBank/DDBJ databases">
        <title>Draft genome of Bugula neritina, a colonial animal packing powerful symbionts and potential medicines.</title>
        <authorList>
            <person name="Rayko M."/>
        </authorList>
    </citation>
    <scope>NUCLEOTIDE SEQUENCE [LARGE SCALE GENOMIC DNA]</scope>
    <source>
        <strain evidence="1">Kwan_BN1</strain>
    </source>
</reference>
<dbReference type="Proteomes" id="UP000593567">
    <property type="component" value="Unassembled WGS sequence"/>
</dbReference>
<gene>
    <name evidence="1" type="ORF">EB796_015315</name>
</gene>
<dbReference type="EMBL" id="VXIV02002291">
    <property type="protein sequence ID" value="KAF6026376.1"/>
    <property type="molecule type" value="Genomic_DNA"/>
</dbReference>
<protein>
    <submittedName>
        <fullName evidence="1">WBSCR27</fullName>
    </submittedName>
</protein>
<name>A0A7J7JLQ9_BUGNE</name>
<accession>A0A7J7JLQ9</accession>
<dbReference type="CDD" id="cd02440">
    <property type="entry name" value="AdoMet_MTases"/>
    <property type="match status" value="1"/>
</dbReference>
<dbReference type="Gene3D" id="3.40.50.150">
    <property type="entry name" value="Vaccinia Virus protein VP39"/>
    <property type="match status" value="1"/>
</dbReference>
<evidence type="ECO:0000313" key="1">
    <source>
        <dbReference type="EMBL" id="KAF6026376.1"/>
    </source>
</evidence>
<evidence type="ECO:0000313" key="2">
    <source>
        <dbReference type="Proteomes" id="UP000593567"/>
    </source>
</evidence>
<organism evidence="1 2">
    <name type="scientific">Bugula neritina</name>
    <name type="common">Brown bryozoan</name>
    <name type="synonym">Sertularia neritina</name>
    <dbReference type="NCBI Taxonomy" id="10212"/>
    <lineage>
        <taxon>Eukaryota</taxon>
        <taxon>Metazoa</taxon>
        <taxon>Spiralia</taxon>
        <taxon>Lophotrochozoa</taxon>
        <taxon>Bryozoa</taxon>
        <taxon>Gymnolaemata</taxon>
        <taxon>Cheilostomatida</taxon>
        <taxon>Flustrina</taxon>
        <taxon>Buguloidea</taxon>
        <taxon>Bugulidae</taxon>
        <taxon>Bugula</taxon>
    </lineage>
</organism>
<dbReference type="PANTHER" id="PTHR43591:SF110">
    <property type="entry name" value="RHODANESE DOMAIN-CONTAINING PROTEIN"/>
    <property type="match status" value="1"/>
</dbReference>
<dbReference type="OrthoDB" id="3647at2759"/>
<sequence length="217" mass="25037">MKFANTKTDWKPVLIPQAELDDSERTEFYDNHAVDYDADYQVYSYSGPQVVAQTTHDLFKERLDSRILDVGSGTGLIAEKLLALEQYTNLEGLEPSEGMNKIAEEKKLYTNIMQRFLFLDYAYDGVVTCGTFVAGHMKSEVLVEICNILKPGGYFIMAMRDKYLETVEEYKLHLRSTINSLVKEGKWRTVRDEVFSNWWLLENSQGLDGHLFVFQKC</sequence>
<dbReference type="InterPro" id="IPR029063">
    <property type="entry name" value="SAM-dependent_MTases_sf"/>
</dbReference>
<comment type="caution">
    <text evidence="1">The sequence shown here is derived from an EMBL/GenBank/DDBJ whole genome shotgun (WGS) entry which is preliminary data.</text>
</comment>